<organism evidence="1 2">
    <name type="scientific">Solanum verrucosum</name>
    <dbReference type="NCBI Taxonomy" id="315347"/>
    <lineage>
        <taxon>Eukaryota</taxon>
        <taxon>Viridiplantae</taxon>
        <taxon>Streptophyta</taxon>
        <taxon>Embryophyta</taxon>
        <taxon>Tracheophyta</taxon>
        <taxon>Spermatophyta</taxon>
        <taxon>Magnoliopsida</taxon>
        <taxon>eudicotyledons</taxon>
        <taxon>Gunneridae</taxon>
        <taxon>Pentapetalae</taxon>
        <taxon>asterids</taxon>
        <taxon>lamiids</taxon>
        <taxon>Solanales</taxon>
        <taxon>Solanaceae</taxon>
        <taxon>Solanoideae</taxon>
        <taxon>Solaneae</taxon>
        <taxon>Solanum</taxon>
    </lineage>
</organism>
<dbReference type="AlphaFoldDB" id="A0AAF0PTJ7"/>
<name>A0AAF0PTJ7_SOLVR</name>
<sequence length="45" mass="5035">SVWISHHLGVFTSKLGLLTRSLISNSLKLFILAGTMVWPCVEEHL</sequence>
<dbReference type="EMBL" id="CP133612">
    <property type="protein sequence ID" value="WMV08456.1"/>
    <property type="molecule type" value="Genomic_DNA"/>
</dbReference>
<dbReference type="Proteomes" id="UP001234989">
    <property type="component" value="Chromosome 1"/>
</dbReference>
<accession>A0AAF0PTJ7</accession>
<evidence type="ECO:0000313" key="2">
    <source>
        <dbReference type="Proteomes" id="UP001234989"/>
    </source>
</evidence>
<protein>
    <submittedName>
        <fullName evidence="1">Uncharacterized protein</fullName>
    </submittedName>
</protein>
<gene>
    <name evidence="1" type="ORF">MTR67_001841</name>
</gene>
<feature type="non-terminal residue" evidence="1">
    <location>
        <position position="1"/>
    </location>
</feature>
<proteinExistence type="predicted"/>
<keyword evidence="2" id="KW-1185">Reference proteome</keyword>
<reference evidence="1" key="1">
    <citation type="submission" date="2023-08" db="EMBL/GenBank/DDBJ databases">
        <title>A de novo genome assembly of Solanum verrucosum Schlechtendal, a Mexican diploid species geographically isolated from the other diploid A-genome species in potato relatives.</title>
        <authorList>
            <person name="Hosaka K."/>
        </authorList>
    </citation>
    <scope>NUCLEOTIDE SEQUENCE</scope>
    <source>
        <tissue evidence="1">Young leaves</tissue>
    </source>
</reference>
<evidence type="ECO:0000313" key="1">
    <source>
        <dbReference type="EMBL" id="WMV08456.1"/>
    </source>
</evidence>